<evidence type="ECO:0000313" key="11">
    <source>
        <dbReference type="EMBL" id="KAK3085482.1"/>
    </source>
</evidence>
<evidence type="ECO:0000256" key="1">
    <source>
        <dbReference type="ARBA" id="ARBA00004173"/>
    </source>
</evidence>
<dbReference type="PROSITE" id="PS00542">
    <property type="entry name" value="COMPLEX1_30K"/>
    <property type="match status" value="1"/>
</dbReference>
<keyword evidence="5 9" id="KW-1278">Translocase</keyword>
<organism evidence="11 12">
    <name type="scientific">Pinctada imbricata</name>
    <name type="common">Atlantic pearl-oyster</name>
    <name type="synonym">Pinctada martensii</name>
    <dbReference type="NCBI Taxonomy" id="66713"/>
    <lineage>
        <taxon>Eukaryota</taxon>
        <taxon>Metazoa</taxon>
        <taxon>Spiralia</taxon>
        <taxon>Lophotrochozoa</taxon>
        <taxon>Mollusca</taxon>
        <taxon>Bivalvia</taxon>
        <taxon>Autobranchia</taxon>
        <taxon>Pteriomorphia</taxon>
        <taxon>Pterioida</taxon>
        <taxon>Pterioidea</taxon>
        <taxon>Pteriidae</taxon>
        <taxon>Pinctada</taxon>
    </lineage>
</organism>
<evidence type="ECO:0000259" key="10">
    <source>
        <dbReference type="Pfam" id="PF00329"/>
    </source>
</evidence>
<name>A0AA89BNF6_PINIB</name>
<evidence type="ECO:0000256" key="6">
    <source>
        <dbReference type="ARBA" id="ARBA00023027"/>
    </source>
</evidence>
<proteinExistence type="inferred from homology"/>
<keyword evidence="12" id="KW-1185">Reference proteome</keyword>
<keyword evidence="4 9" id="KW-0813">Transport</keyword>
<comment type="subcellular location">
    <subcellularLocation>
        <location evidence="1">Mitochondrion</location>
    </subcellularLocation>
</comment>
<dbReference type="InterPro" id="IPR037232">
    <property type="entry name" value="NADH_quin_OxRdtase_su_C/D-like"/>
</dbReference>
<evidence type="ECO:0000256" key="9">
    <source>
        <dbReference type="RuleBase" id="RU003456"/>
    </source>
</evidence>
<dbReference type="HAMAP" id="MF_01357">
    <property type="entry name" value="NDH1_NuoC"/>
    <property type="match status" value="1"/>
</dbReference>
<dbReference type="NCBIfam" id="TIGR01961">
    <property type="entry name" value="NuoC_fam"/>
    <property type="match status" value="1"/>
</dbReference>
<dbReference type="GO" id="GO:0016020">
    <property type="term" value="C:membrane"/>
    <property type="evidence" value="ECO:0007669"/>
    <property type="project" value="UniProtKB-ARBA"/>
</dbReference>
<evidence type="ECO:0000256" key="4">
    <source>
        <dbReference type="ARBA" id="ARBA00022448"/>
    </source>
</evidence>
<evidence type="ECO:0000313" key="12">
    <source>
        <dbReference type="Proteomes" id="UP001186944"/>
    </source>
</evidence>
<dbReference type="GO" id="GO:0016651">
    <property type="term" value="F:oxidoreductase activity, acting on NAD(P)H"/>
    <property type="evidence" value="ECO:0007669"/>
    <property type="project" value="InterPro"/>
</dbReference>
<keyword evidence="7" id="KW-0830">Ubiquinone</keyword>
<dbReference type="GO" id="GO:0008137">
    <property type="term" value="F:NADH dehydrogenase (ubiquinone) activity"/>
    <property type="evidence" value="ECO:0007669"/>
    <property type="project" value="UniProtKB-EC"/>
</dbReference>
<evidence type="ECO:0000256" key="7">
    <source>
        <dbReference type="ARBA" id="ARBA00023075"/>
    </source>
</evidence>
<dbReference type="InterPro" id="IPR020396">
    <property type="entry name" value="NADH_UbQ_OxRdtase_CS"/>
</dbReference>
<evidence type="ECO:0000256" key="2">
    <source>
        <dbReference type="ARBA" id="ARBA00007569"/>
    </source>
</evidence>
<dbReference type="NCBIfam" id="NF004733">
    <property type="entry name" value="PRK06074.1-5"/>
    <property type="match status" value="1"/>
</dbReference>
<evidence type="ECO:0000256" key="5">
    <source>
        <dbReference type="ARBA" id="ARBA00022967"/>
    </source>
</evidence>
<dbReference type="Proteomes" id="UP001186944">
    <property type="component" value="Unassembled WGS sequence"/>
</dbReference>
<evidence type="ECO:0000256" key="3">
    <source>
        <dbReference type="ARBA" id="ARBA00020084"/>
    </source>
</evidence>
<dbReference type="AlphaFoldDB" id="A0AA89BNF6"/>
<evidence type="ECO:0000256" key="8">
    <source>
        <dbReference type="ARBA" id="ARBA00049551"/>
    </source>
</evidence>
<dbReference type="SUPFAM" id="SSF143243">
    <property type="entry name" value="Nqo5-like"/>
    <property type="match status" value="1"/>
</dbReference>
<dbReference type="PANTHER" id="PTHR10884">
    <property type="entry name" value="NADH DEHYDROGENASE UBIQUINONE IRON-SULFUR PROTEIN 3"/>
    <property type="match status" value="1"/>
</dbReference>
<dbReference type="Pfam" id="PF00329">
    <property type="entry name" value="Complex1_30kDa"/>
    <property type="match status" value="1"/>
</dbReference>
<sequence length="273" mass="31811">MASRLVRLIRPVTQISRSNAINKVARPITALPQLRCQSTEVEKKGGPCMRPPVNPLVKERLSDFGVYVAENLQKFVQKVRIANGDELEILVHPDGIKTTLLFLKSHHTCEFLNIVDIACVDVPTRRYRFELVYNLMSLKHNTRIRVHSYTDELTPVESVIDVFMGADWYEREIYDMFGVLFTGHPDLRRILTDYAFDGHPFRKDFPLSGYTELRYDDEVERIVIEPVELTQEFRKFEYSTPWESFPNFREADVKSEEIPIKQIEKAADEKTDK</sequence>
<comment type="catalytic activity">
    <reaction evidence="8">
        <text>a ubiquinone + NADH + 5 H(+)(in) = a ubiquinol + NAD(+) + 4 H(+)(out)</text>
        <dbReference type="Rhea" id="RHEA:29091"/>
        <dbReference type="Rhea" id="RHEA-COMP:9565"/>
        <dbReference type="Rhea" id="RHEA-COMP:9566"/>
        <dbReference type="ChEBI" id="CHEBI:15378"/>
        <dbReference type="ChEBI" id="CHEBI:16389"/>
        <dbReference type="ChEBI" id="CHEBI:17976"/>
        <dbReference type="ChEBI" id="CHEBI:57540"/>
        <dbReference type="ChEBI" id="CHEBI:57945"/>
        <dbReference type="EC" id="7.1.1.2"/>
    </reaction>
</comment>
<dbReference type="EMBL" id="VSWD01000012">
    <property type="protein sequence ID" value="KAK3085482.1"/>
    <property type="molecule type" value="Genomic_DNA"/>
</dbReference>
<dbReference type="GO" id="GO:0005739">
    <property type="term" value="C:mitochondrion"/>
    <property type="evidence" value="ECO:0007669"/>
    <property type="project" value="UniProtKB-SubCell"/>
</dbReference>
<comment type="similarity">
    <text evidence="2 9">Belongs to the complex I 30 kDa subunit family.</text>
</comment>
<dbReference type="FunFam" id="3.30.460.80:FF:000002">
    <property type="entry name" value="NADH dehydrogenase iron-sulfur protein 3, mitochondrial"/>
    <property type="match status" value="1"/>
</dbReference>
<reference evidence="11" key="1">
    <citation type="submission" date="2019-08" db="EMBL/GenBank/DDBJ databases">
        <title>The improved chromosome-level genome for the pearl oyster Pinctada fucata martensii using PacBio sequencing and Hi-C.</title>
        <authorList>
            <person name="Zheng Z."/>
        </authorList>
    </citation>
    <scope>NUCLEOTIDE SEQUENCE</scope>
    <source>
        <strain evidence="11">ZZ-2019</strain>
        <tissue evidence="11">Adductor muscle</tissue>
    </source>
</reference>
<comment type="caution">
    <text evidence="11">The sequence shown here is derived from an EMBL/GenBank/DDBJ whole genome shotgun (WGS) entry which is preliminary data.</text>
</comment>
<feature type="domain" description="NADH:ubiquinone oxidoreductase 30kDa subunit" evidence="10">
    <location>
        <begin position="90"/>
        <end position="210"/>
    </location>
</feature>
<accession>A0AA89BNF6</accession>
<gene>
    <name evidence="11" type="ORF">FSP39_004056</name>
</gene>
<dbReference type="PANTHER" id="PTHR10884:SF14">
    <property type="entry name" value="NADH DEHYDROGENASE [UBIQUINONE] IRON-SULFUR PROTEIN 3, MITOCHONDRIAL"/>
    <property type="match status" value="1"/>
</dbReference>
<dbReference type="InterPro" id="IPR001268">
    <property type="entry name" value="NADH_UbQ_OxRdtase_30kDa_su"/>
</dbReference>
<dbReference type="Gene3D" id="3.30.460.80">
    <property type="entry name" value="NADH:ubiquinone oxidoreductase, 30kDa subunit"/>
    <property type="match status" value="1"/>
</dbReference>
<protein>
    <recommendedName>
        <fullName evidence="3">NADH dehydrogenase [ubiquinone] iron-sulfur protein 3, mitochondrial</fullName>
    </recommendedName>
</protein>
<keyword evidence="6 9" id="KW-0520">NAD</keyword>
<dbReference type="InterPro" id="IPR010218">
    <property type="entry name" value="NADH_DH_suC"/>
</dbReference>